<evidence type="ECO:0000313" key="1">
    <source>
        <dbReference type="EMBL" id="SDX91044.1"/>
    </source>
</evidence>
<dbReference type="Pfam" id="PF13189">
    <property type="entry name" value="Cytidylate_kin2"/>
    <property type="match status" value="1"/>
</dbReference>
<dbReference type="Proteomes" id="UP000183918">
    <property type="component" value="Unassembled WGS sequence"/>
</dbReference>
<reference evidence="1 2" key="1">
    <citation type="submission" date="2016-10" db="EMBL/GenBank/DDBJ databases">
        <authorList>
            <person name="de Groot N.N."/>
        </authorList>
    </citation>
    <scope>NUCLEOTIDE SEQUENCE [LARGE SCALE GENOMIC DNA]</scope>
    <source>
        <strain evidence="1 2">DSM 14045</strain>
    </source>
</reference>
<dbReference type="GO" id="GO:0016301">
    <property type="term" value="F:kinase activity"/>
    <property type="evidence" value="ECO:0007669"/>
    <property type="project" value="UniProtKB-KW"/>
</dbReference>
<dbReference type="STRING" id="1122142.SAMN02910414_00256"/>
<sequence>MINYITIEREYGSGATEIGKRLMEKTGIRCYGGEILELAAKRMRKTVEQVLILEEKNLDSINYTLSMIDSAVNGKNEVPDHIKLHTIENDIIRELADEGPAVFIGHCAGHALKDRDDVLNVYIHGSKSFNKFRAIEKYHISPTEVDKIMKKIDRRRANFYNTTTGKKIDDINNYGLILNSSILGIEKCVDILSDVIKI</sequence>
<dbReference type="RefSeq" id="WP_074715395.1">
    <property type="nucleotide sequence ID" value="NZ_FNPG01000005.1"/>
</dbReference>
<dbReference type="InterPro" id="IPR027417">
    <property type="entry name" value="P-loop_NTPase"/>
</dbReference>
<keyword evidence="1" id="KW-0808">Transferase</keyword>
<protein>
    <submittedName>
        <fullName evidence="1">Cytidylate kinase</fullName>
    </submittedName>
</protein>
<dbReference type="eggNOG" id="COG0283">
    <property type="taxonomic scope" value="Bacteria"/>
</dbReference>
<gene>
    <name evidence="1" type="ORF">SAMN02910414_00256</name>
</gene>
<dbReference type="AlphaFoldDB" id="A0A1H3FLN2"/>
<dbReference type="OrthoDB" id="9781180at2"/>
<dbReference type="EMBL" id="FNPG01000005">
    <property type="protein sequence ID" value="SDX91044.1"/>
    <property type="molecule type" value="Genomic_DNA"/>
</dbReference>
<evidence type="ECO:0000313" key="2">
    <source>
        <dbReference type="Proteomes" id="UP000183918"/>
    </source>
</evidence>
<organism evidence="1 2">
    <name type="scientific">Lachnobacterium bovis DSM 14045</name>
    <dbReference type="NCBI Taxonomy" id="1122142"/>
    <lineage>
        <taxon>Bacteria</taxon>
        <taxon>Bacillati</taxon>
        <taxon>Bacillota</taxon>
        <taxon>Clostridia</taxon>
        <taxon>Lachnospirales</taxon>
        <taxon>Lachnospiraceae</taxon>
        <taxon>Lachnobacterium</taxon>
    </lineage>
</organism>
<name>A0A1H3FLN2_9FIRM</name>
<keyword evidence="1" id="KW-0418">Kinase</keyword>
<keyword evidence="2" id="KW-1185">Reference proteome</keyword>
<accession>A0A1H3FLN2</accession>
<dbReference type="Gene3D" id="3.40.50.300">
    <property type="entry name" value="P-loop containing nucleotide triphosphate hydrolases"/>
    <property type="match status" value="1"/>
</dbReference>
<proteinExistence type="predicted"/>